<evidence type="ECO:0000313" key="10">
    <source>
        <dbReference type="EMBL" id="CAF1387325.1"/>
    </source>
</evidence>
<evidence type="ECO:0000256" key="2">
    <source>
        <dbReference type="ARBA" id="ARBA00008147"/>
    </source>
</evidence>
<dbReference type="PANTHER" id="PTHR43429">
    <property type="entry name" value="PYRIDINE NUCLEOTIDE-DISULFIDE OXIDOREDUCTASE DOMAIN-CONTAINING"/>
    <property type="match status" value="1"/>
</dbReference>
<evidence type="ECO:0000313" key="12">
    <source>
        <dbReference type="EMBL" id="CAF2106119.1"/>
    </source>
</evidence>
<dbReference type="Proteomes" id="UP000663834">
    <property type="component" value="Unassembled WGS sequence"/>
</dbReference>
<evidence type="ECO:0000313" key="14">
    <source>
        <dbReference type="Proteomes" id="UP000663855"/>
    </source>
</evidence>
<dbReference type="GO" id="GO:0016491">
    <property type="term" value="F:oxidoreductase activity"/>
    <property type="evidence" value="ECO:0007669"/>
    <property type="project" value="UniProtKB-KW"/>
</dbReference>
<protein>
    <recommendedName>
        <fullName evidence="3">Pyridine nucleotide-disulfide oxidoreductase domain-containing protein 1</fullName>
    </recommendedName>
</protein>
<evidence type="ECO:0000256" key="4">
    <source>
        <dbReference type="ARBA" id="ARBA00022630"/>
    </source>
</evidence>
<proteinExistence type="inferred from homology"/>
<dbReference type="EMBL" id="CAJNOW010003553">
    <property type="protein sequence ID" value="CAF1387325.1"/>
    <property type="molecule type" value="Genomic_DNA"/>
</dbReference>
<keyword evidence="5" id="KW-0274">FAD</keyword>
<evidence type="ECO:0000313" key="9">
    <source>
        <dbReference type="EMBL" id="CAF0996930.1"/>
    </source>
</evidence>
<evidence type="ECO:0000256" key="6">
    <source>
        <dbReference type="ARBA" id="ARBA00023002"/>
    </source>
</evidence>
<dbReference type="PANTHER" id="PTHR43429:SF2">
    <property type="entry name" value="PYRIDINE NUCLEOTIDE-DISULFIDE OXIDOREDUCTASE DOMAIN-CONTAINING PROTEIN 1"/>
    <property type="match status" value="1"/>
</dbReference>
<feature type="domain" description="FAD/NAD(P)-binding" evidence="7">
    <location>
        <begin position="4"/>
        <end position="190"/>
    </location>
</feature>
<dbReference type="Proteomes" id="UP000663856">
    <property type="component" value="Unassembled WGS sequence"/>
</dbReference>
<dbReference type="EMBL" id="CAJNRG010008665">
    <property type="protein sequence ID" value="CAF2106119.1"/>
    <property type="molecule type" value="Genomic_DNA"/>
</dbReference>
<evidence type="ECO:0000313" key="13">
    <source>
        <dbReference type="EMBL" id="CAF3745624.1"/>
    </source>
</evidence>
<evidence type="ECO:0000256" key="5">
    <source>
        <dbReference type="ARBA" id="ARBA00022827"/>
    </source>
</evidence>
<keyword evidence="6" id="KW-0560">Oxidoreductase</keyword>
<comment type="caution">
    <text evidence="9">The sequence shown here is derived from an EMBL/GenBank/DDBJ whole genome shotgun (WGS) entry which is preliminary data.</text>
</comment>
<feature type="domain" description="NADH-rubredoxin oxidoreductase C-terminal" evidence="8">
    <location>
        <begin position="405"/>
        <end position="469"/>
    </location>
</feature>
<reference evidence="9" key="1">
    <citation type="submission" date="2021-02" db="EMBL/GenBank/DDBJ databases">
        <authorList>
            <person name="Nowell W R."/>
        </authorList>
    </citation>
    <scope>NUCLEOTIDE SEQUENCE</scope>
</reference>
<dbReference type="SUPFAM" id="SSF51735">
    <property type="entry name" value="NAD(P)-binding Rossmann-fold domains"/>
    <property type="match status" value="1"/>
</dbReference>
<dbReference type="InterPro" id="IPR036291">
    <property type="entry name" value="NAD(P)-bd_dom_sf"/>
</dbReference>
<feature type="domain" description="FAD/NAD(P)-binding" evidence="7">
    <location>
        <begin position="289"/>
        <end position="373"/>
    </location>
</feature>
<organism evidence="9 14">
    <name type="scientific">Rotaria magnacalcarata</name>
    <dbReference type="NCBI Taxonomy" id="392030"/>
    <lineage>
        <taxon>Eukaryota</taxon>
        <taxon>Metazoa</taxon>
        <taxon>Spiralia</taxon>
        <taxon>Gnathifera</taxon>
        <taxon>Rotifera</taxon>
        <taxon>Eurotatoria</taxon>
        <taxon>Bdelloidea</taxon>
        <taxon>Philodinida</taxon>
        <taxon>Philodinidae</taxon>
        <taxon>Rotaria</taxon>
    </lineage>
</organism>
<dbReference type="InterPro" id="IPR036188">
    <property type="entry name" value="FAD/NAD-bd_sf"/>
</dbReference>
<evidence type="ECO:0000259" key="7">
    <source>
        <dbReference type="Pfam" id="PF07992"/>
    </source>
</evidence>
<evidence type="ECO:0000256" key="1">
    <source>
        <dbReference type="ARBA" id="ARBA00001974"/>
    </source>
</evidence>
<dbReference type="Gene3D" id="3.30.390.30">
    <property type="match status" value="1"/>
</dbReference>
<dbReference type="SUPFAM" id="SSF51905">
    <property type="entry name" value="FAD/NAD(P)-binding domain"/>
    <property type="match status" value="1"/>
</dbReference>
<comment type="similarity">
    <text evidence="2">Belongs to the class-I pyridine nucleotide-disulfide oxidoreductase family. PYROXD1 subfamily.</text>
</comment>
<accession>A0A814GIW4</accession>
<comment type="cofactor">
    <cofactor evidence="1">
        <name>FAD</name>
        <dbReference type="ChEBI" id="CHEBI:57692"/>
    </cofactor>
</comment>
<gene>
    <name evidence="9" type="ORF">CJN711_LOCUS2148</name>
    <name evidence="10" type="ORF">KQP761_LOCUS9036</name>
    <name evidence="13" type="ORF">UXM345_LOCUS1699</name>
    <name evidence="11" type="ORF">WKI299_LOCUS469</name>
    <name evidence="12" type="ORF">XDN619_LOCUS19793</name>
</gene>
<dbReference type="EMBL" id="CAJNRF010000030">
    <property type="protein sequence ID" value="CAF1930412.1"/>
    <property type="molecule type" value="Genomic_DNA"/>
</dbReference>
<evidence type="ECO:0000256" key="3">
    <source>
        <dbReference type="ARBA" id="ARBA00018240"/>
    </source>
</evidence>
<dbReference type="InterPro" id="IPR016156">
    <property type="entry name" value="FAD/NAD-linked_Rdtase_dimer_sf"/>
</dbReference>
<dbReference type="OrthoDB" id="202203at2759"/>
<dbReference type="InterPro" id="IPR050260">
    <property type="entry name" value="FAD-bd_OxRdtase"/>
</dbReference>
<dbReference type="Pfam" id="PF18267">
    <property type="entry name" value="Rubredoxin_C"/>
    <property type="match status" value="1"/>
</dbReference>
<dbReference type="PRINTS" id="PR00368">
    <property type="entry name" value="FADPNR"/>
</dbReference>
<dbReference type="EMBL" id="CAJNOV010000132">
    <property type="protein sequence ID" value="CAF0996930.1"/>
    <property type="molecule type" value="Genomic_DNA"/>
</dbReference>
<sequence length="491" mass="55731">MEKYQFVVIGGGISGVTCVESIATFDPTAQILLLTGTPLIKAITNYVKLSKFLEEFDIEEKPFNYLAEQYSNLIIKNKVVERLDTDKQIIFCMDNSQIQYDQLCICTGARPKLLANSNPYVLGIRDTETVESFQKKLTSAKQILIVGNGGIATELVYEIEHCSVIWAIKDEHISTTFFDEAAARFFLERIEMVKEQQKLNEKRQKYEITELPSELKNNQTTSLKICGGALGPDWATGRSMKGALSQSRQVHIEYEVEVKNILTPELYQKRTSTAENLQLAEEHIQWPVYVELTNGKIIGCDFVVSAIGVTPNVETFLQSANFKLGTDGGLLVDERMCTSIKNIFACGDVCSAGWTLAEQWFQMRLWSQARQMGHYAGKCMLAYANNRQDSLTMDFCFELFAHTTKFFNMKVVLLGRYHENDMKKYENLIRMTPGVEYIRVTLKDGRVHGCVFIGDTELEETFENLILNQIDVSSYGETLLDPNIDIADYFD</sequence>
<dbReference type="EMBL" id="CAJOBF010000096">
    <property type="protein sequence ID" value="CAF3745624.1"/>
    <property type="molecule type" value="Genomic_DNA"/>
</dbReference>
<dbReference type="InterPro" id="IPR023753">
    <property type="entry name" value="FAD/NAD-binding_dom"/>
</dbReference>
<evidence type="ECO:0000313" key="11">
    <source>
        <dbReference type="EMBL" id="CAF1930412.1"/>
    </source>
</evidence>
<dbReference type="Proteomes" id="UP000663855">
    <property type="component" value="Unassembled WGS sequence"/>
</dbReference>
<dbReference type="AlphaFoldDB" id="A0A814GIW4"/>
<dbReference type="InterPro" id="IPR041575">
    <property type="entry name" value="Rubredoxin_C"/>
</dbReference>
<name>A0A814GIW4_9BILA</name>
<dbReference type="Proteomes" id="UP000663887">
    <property type="component" value="Unassembled WGS sequence"/>
</dbReference>
<dbReference type="Proteomes" id="UP000663842">
    <property type="component" value="Unassembled WGS sequence"/>
</dbReference>
<dbReference type="Pfam" id="PF07992">
    <property type="entry name" value="Pyr_redox_2"/>
    <property type="match status" value="2"/>
</dbReference>
<dbReference type="Gene3D" id="3.50.50.60">
    <property type="entry name" value="FAD/NAD(P)-binding domain"/>
    <property type="match status" value="3"/>
</dbReference>
<evidence type="ECO:0000259" key="8">
    <source>
        <dbReference type="Pfam" id="PF18267"/>
    </source>
</evidence>
<keyword evidence="4" id="KW-0285">Flavoprotein</keyword>